<feature type="region of interest" description="Disordered" evidence="1">
    <location>
        <begin position="1"/>
        <end position="61"/>
    </location>
</feature>
<evidence type="ECO:0000313" key="3">
    <source>
        <dbReference type="Proteomes" id="UP001054902"/>
    </source>
</evidence>
<feature type="compositionally biased region" description="Basic and acidic residues" evidence="1">
    <location>
        <begin position="345"/>
        <end position="358"/>
    </location>
</feature>
<name>A0AAD3DEZ0_9STRA</name>
<evidence type="ECO:0000256" key="1">
    <source>
        <dbReference type="SAM" id="MobiDB-lite"/>
    </source>
</evidence>
<feature type="region of interest" description="Disordered" evidence="1">
    <location>
        <begin position="240"/>
        <end position="295"/>
    </location>
</feature>
<feature type="compositionally biased region" description="Polar residues" evidence="1">
    <location>
        <begin position="34"/>
        <end position="59"/>
    </location>
</feature>
<organism evidence="2 3">
    <name type="scientific">Chaetoceros tenuissimus</name>
    <dbReference type="NCBI Taxonomy" id="426638"/>
    <lineage>
        <taxon>Eukaryota</taxon>
        <taxon>Sar</taxon>
        <taxon>Stramenopiles</taxon>
        <taxon>Ochrophyta</taxon>
        <taxon>Bacillariophyta</taxon>
        <taxon>Coscinodiscophyceae</taxon>
        <taxon>Chaetocerotophycidae</taxon>
        <taxon>Chaetocerotales</taxon>
        <taxon>Chaetocerotaceae</taxon>
        <taxon>Chaetoceros</taxon>
    </lineage>
</organism>
<feature type="region of interest" description="Disordered" evidence="1">
    <location>
        <begin position="148"/>
        <end position="178"/>
    </location>
</feature>
<comment type="caution">
    <text evidence="2">The sequence shown here is derived from an EMBL/GenBank/DDBJ whole genome shotgun (WGS) entry which is preliminary data.</text>
</comment>
<evidence type="ECO:0000313" key="2">
    <source>
        <dbReference type="EMBL" id="GFH62160.1"/>
    </source>
</evidence>
<proteinExistence type="predicted"/>
<dbReference type="Proteomes" id="UP001054902">
    <property type="component" value="Unassembled WGS sequence"/>
</dbReference>
<protein>
    <submittedName>
        <fullName evidence="2">Uncharacterized protein</fullName>
    </submittedName>
</protein>
<reference evidence="2 3" key="1">
    <citation type="journal article" date="2021" name="Sci. Rep.">
        <title>The genome of the diatom Chaetoceros tenuissimus carries an ancient integrated fragment of an extant virus.</title>
        <authorList>
            <person name="Hongo Y."/>
            <person name="Kimura K."/>
            <person name="Takaki Y."/>
            <person name="Yoshida Y."/>
            <person name="Baba S."/>
            <person name="Kobayashi G."/>
            <person name="Nagasaki K."/>
            <person name="Hano T."/>
            <person name="Tomaru Y."/>
        </authorList>
    </citation>
    <scope>NUCLEOTIDE SEQUENCE [LARGE SCALE GENOMIC DNA]</scope>
    <source>
        <strain evidence="2 3">NIES-3715</strain>
    </source>
</reference>
<feature type="region of interest" description="Disordered" evidence="1">
    <location>
        <begin position="345"/>
        <end position="396"/>
    </location>
</feature>
<gene>
    <name evidence="2" type="ORF">CTEN210_18636</name>
</gene>
<feature type="region of interest" description="Disordered" evidence="1">
    <location>
        <begin position="87"/>
        <end position="111"/>
    </location>
</feature>
<dbReference type="Pfam" id="PF07052">
    <property type="entry name" value="Hep_59"/>
    <property type="match status" value="1"/>
</dbReference>
<dbReference type="AlphaFoldDB" id="A0AAD3DEZ0"/>
<feature type="compositionally biased region" description="Polar residues" evidence="1">
    <location>
        <begin position="380"/>
        <end position="392"/>
    </location>
</feature>
<dbReference type="EMBL" id="BLLK01000079">
    <property type="protein sequence ID" value="GFH62160.1"/>
    <property type="molecule type" value="Genomic_DNA"/>
</dbReference>
<feature type="compositionally biased region" description="Basic and acidic residues" evidence="1">
    <location>
        <begin position="160"/>
        <end position="178"/>
    </location>
</feature>
<sequence>MSSEVKKPLFKKVKKKKQFKKRKIDDDDEDTKVEPNTNKNNDEATSNNDDAANGEQPQISEIEKIQSLKKARKIKNQLRSQMVAKKIKLRKLKEADGDQEEEDPQVAEANRELKHRLEGNFAITGKSTNDEEGNVLTKKHKLAMEQYIQSQMKQEDDDGDGGKKSAEENGAEETKEVKTTSDLYAKLLEESNRMGSTGEINLEDVGSGGEVLGGTGIAEVILPVDQRLKAARETQLAAARYEQERQNRQYNHSNGSMEAKANAHDEVDLSAMLPTSFGSGPANNKRAKASKKQTLQVPVQEFGGSSTPSLQPAGKVLNKNITANVGSSYSQNFRLHNEEWIAKKKQENSQENRDHQIHEEDEDAVDSGRIGFEAKRGLNNRGNQATDGQGQRIQRAHDDIVYKKFITREKNKR</sequence>
<accession>A0AAD3DEZ0</accession>
<feature type="compositionally biased region" description="Basic residues" evidence="1">
    <location>
        <begin position="8"/>
        <end position="22"/>
    </location>
</feature>
<dbReference type="InterPro" id="IPR010756">
    <property type="entry name" value="Tls1-like"/>
</dbReference>
<keyword evidence="3" id="KW-1185">Reference proteome</keyword>